<comment type="subcellular location">
    <subcellularLocation>
        <location evidence="1">Virion</location>
    </subcellularLocation>
</comment>
<keyword evidence="5" id="KW-0231">Viral genome packaging</keyword>
<evidence type="ECO:0000256" key="2">
    <source>
        <dbReference type="ARBA" id="ARBA00022595"/>
    </source>
</evidence>
<dbReference type="AlphaFoldDB" id="A0A6M3K5G4"/>
<evidence type="ECO:0000256" key="1">
    <source>
        <dbReference type="ARBA" id="ARBA00004328"/>
    </source>
</evidence>
<evidence type="ECO:0000313" key="8">
    <source>
        <dbReference type="EMBL" id="QJA77404.1"/>
    </source>
</evidence>
<keyword evidence="3" id="KW-1188">Viral release from host cell</keyword>
<protein>
    <submittedName>
        <fullName evidence="8">Putative head tail connector protein</fullName>
    </submittedName>
</protein>
<dbReference type="EMBL" id="MT142281">
    <property type="protein sequence ID" value="QJA77404.1"/>
    <property type="molecule type" value="Genomic_DNA"/>
</dbReference>
<gene>
    <name evidence="8" type="ORF">MM415A01309_0010</name>
    <name evidence="7" type="ORF">MM415B01249_0010</name>
</gene>
<evidence type="ECO:0000256" key="5">
    <source>
        <dbReference type="ARBA" id="ARBA00023219"/>
    </source>
</evidence>
<name>A0A6M3K5G4_9ZZZZ</name>
<organism evidence="8">
    <name type="scientific">viral metagenome</name>
    <dbReference type="NCBI Taxonomy" id="1070528"/>
    <lineage>
        <taxon>unclassified sequences</taxon>
        <taxon>metagenomes</taxon>
        <taxon>organismal metagenomes</taxon>
    </lineage>
</organism>
<evidence type="ECO:0000256" key="4">
    <source>
        <dbReference type="ARBA" id="ARBA00022844"/>
    </source>
</evidence>
<evidence type="ECO:0000256" key="6">
    <source>
        <dbReference type="ARBA" id="ARBA00023296"/>
    </source>
</evidence>
<proteinExistence type="predicted"/>
<evidence type="ECO:0000313" key="7">
    <source>
        <dbReference type="EMBL" id="QJA59673.1"/>
    </source>
</evidence>
<accession>A0A6M3K5G4</accession>
<sequence>MPQSKMQVAKPSKPQAEEKIEQYQKLKGLRSNFESYWQTLHDYFYVESPNINASQHPGSELNFNNLWDSTTLEASDVLASGFMNYLTPPTSKWFRLKPSDIRLVSNKAVSSYLEDVADEVNDAINKSNFYNEVISSYKSSGVYGTSILMEEEDIEDDIRFSNLPIKSVCIVEDTRGKVVEYYIEFEYTAFQAMTRWGIDKLSTPMKEEVKSRTDKKHLFLLFIGRRYKKDVTKENKENMDIEALWIDVKGKRIMDEGGYNEFPAMTHRFDKRPMISWGFSPAMKALPMARLLNAIAKTNLRAMMKQTDPPLALPENAFIMPFNANPRAINYYKKTALDSGKDIFPFGNYGNVNVGMEALEYYSLKVRSLMYNDVFLAFDNITKQMNNPEVMERINEKMTMLGPAVGRYTSEILDPIIIRTIGILWRRGRLPDPPDELLENPSYQIDYVSQLAQSQKRSEMNALVSALSVTGQIAQFAPESLDKINADKTVDSIWDVTGAPIRVLRDDLEIQAIRENRVQQAQAAQQMAMLQQGVDVVDKGAGVDKKLAEAKAVGAK</sequence>
<dbReference type="InterPro" id="IPR020991">
    <property type="entry name" value="Connector_podovirus"/>
</dbReference>
<keyword evidence="2" id="KW-1162">Viral penetration into host cytoplasm</keyword>
<dbReference type="EMBL" id="MT141380">
    <property type="protein sequence ID" value="QJA59673.1"/>
    <property type="molecule type" value="Genomic_DNA"/>
</dbReference>
<keyword evidence="6" id="KW-1160">Virus entry into host cell</keyword>
<dbReference type="GO" id="GO:0044423">
    <property type="term" value="C:virion component"/>
    <property type="evidence" value="ECO:0007669"/>
    <property type="project" value="UniProtKB-KW"/>
</dbReference>
<dbReference type="GO" id="GO:0046718">
    <property type="term" value="P:symbiont entry into host cell"/>
    <property type="evidence" value="ECO:0007669"/>
    <property type="project" value="UniProtKB-KW"/>
</dbReference>
<dbReference type="Pfam" id="PF12236">
    <property type="entry name" value="Head-tail_con"/>
    <property type="match status" value="1"/>
</dbReference>
<reference evidence="8" key="1">
    <citation type="submission" date="2020-03" db="EMBL/GenBank/DDBJ databases">
        <title>The deep terrestrial virosphere.</title>
        <authorList>
            <person name="Holmfeldt K."/>
            <person name="Nilsson E."/>
            <person name="Simone D."/>
            <person name="Lopez-Fernandez M."/>
            <person name="Wu X."/>
            <person name="de Brujin I."/>
            <person name="Lundin D."/>
            <person name="Andersson A."/>
            <person name="Bertilsson S."/>
            <person name="Dopson M."/>
        </authorList>
    </citation>
    <scope>NUCLEOTIDE SEQUENCE</scope>
    <source>
        <strain evidence="8">MM415A01309</strain>
        <strain evidence="7">MM415B01249</strain>
    </source>
</reference>
<evidence type="ECO:0000256" key="3">
    <source>
        <dbReference type="ARBA" id="ARBA00022612"/>
    </source>
</evidence>
<keyword evidence="4" id="KW-0946">Virion</keyword>